<dbReference type="KEGG" id="bsc:COCSADRAFT_316216"/>
<proteinExistence type="predicted"/>
<sequence length="117" mass="13091">MRACVVSMRYRLIVWRTRQAHPRLGLDLSAPGGSDLGLFWLVFHALIRFATFCNTWQAARRSDEQDSRVLIPTSRVELRLRNVSAYVDPVPSADGTESLAGQESVSRLVVVFACSLV</sequence>
<dbReference type="GeneID" id="19136480"/>
<evidence type="ECO:0000313" key="1">
    <source>
        <dbReference type="EMBL" id="EMD64932.1"/>
    </source>
</evidence>
<dbReference type="HOGENOM" id="CLU_2170621_0_0_1"/>
<dbReference type="OrthoDB" id="10290532at2759"/>
<evidence type="ECO:0000313" key="2">
    <source>
        <dbReference type="Proteomes" id="UP000016934"/>
    </source>
</evidence>
<name>M2T7J7_COCSN</name>
<keyword evidence="2" id="KW-1185">Reference proteome</keyword>
<dbReference type="AlphaFoldDB" id="M2T7J7"/>
<accession>M2T7J7</accession>
<dbReference type="RefSeq" id="XP_007699465.1">
    <property type="nucleotide sequence ID" value="XM_007701275.1"/>
</dbReference>
<dbReference type="Proteomes" id="UP000016934">
    <property type="component" value="Unassembled WGS sequence"/>
</dbReference>
<dbReference type="EMBL" id="KB445642">
    <property type="protein sequence ID" value="EMD64932.1"/>
    <property type="molecule type" value="Genomic_DNA"/>
</dbReference>
<gene>
    <name evidence="1" type="ORF">COCSADRAFT_316216</name>
</gene>
<organism evidence="1 2">
    <name type="scientific">Cochliobolus sativus (strain ND90Pr / ATCC 201652)</name>
    <name type="common">Common root rot and spot blotch fungus</name>
    <name type="synonym">Bipolaris sorokiniana</name>
    <dbReference type="NCBI Taxonomy" id="665912"/>
    <lineage>
        <taxon>Eukaryota</taxon>
        <taxon>Fungi</taxon>
        <taxon>Dikarya</taxon>
        <taxon>Ascomycota</taxon>
        <taxon>Pezizomycotina</taxon>
        <taxon>Dothideomycetes</taxon>
        <taxon>Pleosporomycetidae</taxon>
        <taxon>Pleosporales</taxon>
        <taxon>Pleosporineae</taxon>
        <taxon>Pleosporaceae</taxon>
        <taxon>Bipolaris</taxon>
    </lineage>
</organism>
<reference evidence="1 2" key="1">
    <citation type="journal article" date="2012" name="PLoS Pathog.">
        <title>Diverse lifestyles and strategies of plant pathogenesis encoded in the genomes of eighteen Dothideomycetes fungi.</title>
        <authorList>
            <person name="Ohm R.A."/>
            <person name="Feau N."/>
            <person name="Henrissat B."/>
            <person name="Schoch C.L."/>
            <person name="Horwitz B.A."/>
            <person name="Barry K.W."/>
            <person name="Condon B.J."/>
            <person name="Copeland A.C."/>
            <person name="Dhillon B."/>
            <person name="Glaser F."/>
            <person name="Hesse C.N."/>
            <person name="Kosti I."/>
            <person name="LaButti K."/>
            <person name="Lindquist E.A."/>
            <person name="Lucas S."/>
            <person name="Salamov A.A."/>
            <person name="Bradshaw R.E."/>
            <person name="Ciuffetti L."/>
            <person name="Hamelin R.C."/>
            <person name="Kema G.H.J."/>
            <person name="Lawrence C."/>
            <person name="Scott J.A."/>
            <person name="Spatafora J.W."/>
            <person name="Turgeon B.G."/>
            <person name="de Wit P.J.G.M."/>
            <person name="Zhong S."/>
            <person name="Goodwin S.B."/>
            <person name="Grigoriev I.V."/>
        </authorList>
    </citation>
    <scope>NUCLEOTIDE SEQUENCE [LARGE SCALE GENOMIC DNA]</scope>
    <source>
        <strain evidence="2">ND90Pr / ATCC 201652</strain>
    </source>
</reference>
<protein>
    <submittedName>
        <fullName evidence="1">Uncharacterized protein</fullName>
    </submittedName>
</protein>
<reference evidence="2" key="2">
    <citation type="journal article" date="2013" name="PLoS Genet.">
        <title>Comparative genome structure, secondary metabolite, and effector coding capacity across Cochliobolus pathogens.</title>
        <authorList>
            <person name="Condon B.J."/>
            <person name="Leng Y."/>
            <person name="Wu D."/>
            <person name="Bushley K.E."/>
            <person name="Ohm R.A."/>
            <person name="Otillar R."/>
            <person name="Martin J."/>
            <person name="Schackwitz W."/>
            <person name="Grimwood J."/>
            <person name="MohdZainudin N."/>
            <person name="Xue C."/>
            <person name="Wang R."/>
            <person name="Manning V.A."/>
            <person name="Dhillon B."/>
            <person name="Tu Z.J."/>
            <person name="Steffenson B.J."/>
            <person name="Salamov A."/>
            <person name="Sun H."/>
            <person name="Lowry S."/>
            <person name="LaButti K."/>
            <person name="Han J."/>
            <person name="Copeland A."/>
            <person name="Lindquist E."/>
            <person name="Barry K."/>
            <person name="Schmutz J."/>
            <person name="Baker S.E."/>
            <person name="Ciuffetti L.M."/>
            <person name="Grigoriev I.V."/>
            <person name="Zhong S."/>
            <person name="Turgeon B.G."/>
        </authorList>
    </citation>
    <scope>NUCLEOTIDE SEQUENCE [LARGE SCALE GENOMIC DNA]</scope>
    <source>
        <strain evidence="2">ND90Pr / ATCC 201652</strain>
    </source>
</reference>